<protein>
    <recommendedName>
        <fullName evidence="4">homocysteine desulfhydrase</fullName>
        <ecNumber evidence="4">4.4.1.2</ecNumber>
    </recommendedName>
    <alternativeName>
        <fullName evidence="5">Homocysteine desulfhydrase</fullName>
    </alternativeName>
</protein>
<dbReference type="AlphaFoldDB" id="A0A1Y4R1P6"/>
<gene>
    <name evidence="10" type="ORF">B5E88_05510</name>
</gene>
<sequence>MGENIETFLAQLGNRVDEQTGAVSAPIHLSTTYSHPKFGQSTGFDYTRTKNPTRAILEEGLAKLEEGAQAIVTSSGMSAIQLVFQLFPAGSAFLVSRDLYGGSYRYFKEIERQGIAKFLYFDTEEELAAQITENISAIFIETPTNPLMREVSIKRVAEIAKSKGALTIVDNTFLTPLRQKPLTQGADLVVHSATKFLAGHNDILAGVVVAKTQELGERLLYLANTTGPTLAAFDCWLFIRSLKTLPLRFNQQEKNAKIVVEVLQNHPAVKEVFYPGVGAMVSFKIADESKVGPFLEQLKLFTYAESLGGVESLITYPTTQTHADIPEAERLAYGLTPDLLRLSIGIEDAHDLAADLTQGLSIVTRK</sequence>
<dbReference type="Gene3D" id="3.90.1150.10">
    <property type="entry name" value="Aspartate Aminotransferase, domain 1"/>
    <property type="match status" value="2"/>
</dbReference>
<dbReference type="FunFam" id="3.90.1150.10:FF:000070">
    <property type="entry name" value="Putative cystathionine gamma-synthase"/>
    <property type="match status" value="1"/>
</dbReference>
<organism evidence="10 11">
    <name type="scientific">Enterococcus cecorum</name>
    <dbReference type="NCBI Taxonomy" id="44008"/>
    <lineage>
        <taxon>Bacteria</taxon>
        <taxon>Bacillati</taxon>
        <taxon>Bacillota</taxon>
        <taxon>Bacilli</taxon>
        <taxon>Lactobacillales</taxon>
        <taxon>Enterococcaceae</taxon>
        <taxon>Enterococcus</taxon>
    </lineage>
</organism>
<dbReference type="Gene3D" id="3.40.640.10">
    <property type="entry name" value="Type I PLP-dependent aspartate aminotransferase-like (Major domain)"/>
    <property type="match status" value="1"/>
</dbReference>
<reference evidence="11" key="1">
    <citation type="submission" date="2017-04" db="EMBL/GenBank/DDBJ databases">
        <title>Function of individual gut microbiota members based on whole genome sequencing of pure cultures obtained from chicken caecum.</title>
        <authorList>
            <person name="Medvecky M."/>
            <person name="Cejkova D."/>
            <person name="Polansky O."/>
            <person name="Karasova D."/>
            <person name="Kubasova T."/>
            <person name="Cizek A."/>
            <person name="Rychlik I."/>
        </authorList>
    </citation>
    <scope>NUCLEOTIDE SEQUENCE [LARGE SCALE GENOMIC DNA]</scope>
    <source>
        <strain evidence="11">An144</strain>
    </source>
</reference>
<dbReference type="GO" id="GO:0018826">
    <property type="term" value="F:methionine gamma-lyase activity"/>
    <property type="evidence" value="ECO:0007669"/>
    <property type="project" value="UniProtKB-EC"/>
</dbReference>
<dbReference type="InterPro" id="IPR015421">
    <property type="entry name" value="PyrdxlP-dep_Trfase_major"/>
</dbReference>
<dbReference type="GO" id="GO:0047982">
    <property type="term" value="F:homocysteine desulfhydrase activity"/>
    <property type="evidence" value="ECO:0007669"/>
    <property type="project" value="UniProtKB-EC"/>
</dbReference>
<evidence type="ECO:0000256" key="4">
    <source>
        <dbReference type="ARBA" id="ARBA00047175"/>
    </source>
</evidence>
<comment type="catalytic activity">
    <reaction evidence="6">
        <text>L-homocysteine + H2O = 2-oxobutanoate + hydrogen sulfide + NH4(+) + H(+)</text>
        <dbReference type="Rhea" id="RHEA:14501"/>
        <dbReference type="ChEBI" id="CHEBI:15377"/>
        <dbReference type="ChEBI" id="CHEBI:15378"/>
        <dbReference type="ChEBI" id="CHEBI:16763"/>
        <dbReference type="ChEBI" id="CHEBI:28938"/>
        <dbReference type="ChEBI" id="CHEBI:29919"/>
        <dbReference type="ChEBI" id="CHEBI:58199"/>
        <dbReference type="EC" id="4.4.1.2"/>
    </reaction>
    <physiologicalReaction direction="left-to-right" evidence="6">
        <dbReference type="Rhea" id="RHEA:14502"/>
    </physiologicalReaction>
</comment>
<evidence type="ECO:0000256" key="8">
    <source>
        <dbReference type="PIRSR" id="PIRSR001434-2"/>
    </source>
</evidence>
<dbReference type="GO" id="GO:0030170">
    <property type="term" value="F:pyridoxal phosphate binding"/>
    <property type="evidence" value="ECO:0007669"/>
    <property type="project" value="InterPro"/>
</dbReference>
<evidence type="ECO:0000313" key="11">
    <source>
        <dbReference type="Proteomes" id="UP000196074"/>
    </source>
</evidence>
<comment type="catalytic activity">
    <reaction evidence="7">
        <text>L-methionine + H2O = methanethiol + 2-oxobutanoate + NH4(+)</text>
        <dbReference type="Rhea" id="RHEA:23800"/>
        <dbReference type="ChEBI" id="CHEBI:15377"/>
        <dbReference type="ChEBI" id="CHEBI:16007"/>
        <dbReference type="ChEBI" id="CHEBI:16763"/>
        <dbReference type="ChEBI" id="CHEBI:28938"/>
        <dbReference type="ChEBI" id="CHEBI:57844"/>
        <dbReference type="EC" id="4.4.1.11"/>
    </reaction>
    <physiologicalReaction direction="left-to-right" evidence="7">
        <dbReference type="Rhea" id="RHEA:23801"/>
    </physiologicalReaction>
</comment>
<evidence type="ECO:0000256" key="6">
    <source>
        <dbReference type="ARBA" id="ARBA00048780"/>
    </source>
</evidence>
<dbReference type="SUPFAM" id="SSF53383">
    <property type="entry name" value="PLP-dependent transferases"/>
    <property type="match status" value="1"/>
</dbReference>
<evidence type="ECO:0000256" key="5">
    <source>
        <dbReference type="ARBA" id="ARBA00047199"/>
    </source>
</evidence>
<evidence type="ECO:0000256" key="3">
    <source>
        <dbReference type="ARBA" id="ARBA00022898"/>
    </source>
</evidence>
<name>A0A1Y4R1P6_9ENTE</name>
<comment type="similarity">
    <text evidence="2 9">Belongs to the trans-sulfuration enzymes family.</text>
</comment>
<dbReference type="GO" id="GO:0005737">
    <property type="term" value="C:cytoplasm"/>
    <property type="evidence" value="ECO:0007669"/>
    <property type="project" value="TreeGrafter"/>
</dbReference>
<feature type="modified residue" description="N6-(pyridoxal phosphate)lysine" evidence="8">
    <location>
        <position position="195"/>
    </location>
</feature>
<dbReference type="InterPro" id="IPR000277">
    <property type="entry name" value="Cys/Met-Metab_PyrdxlP-dep_enz"/>
</dbReference>
<dbReference type="InterPro" id="IPR015422">
    <property type="entry name" value="PyrdxlP-dep_Trfase_small"/>
</dbReference>
<dbReference type="EMBL" id="NFLC01000008">
    <property type="protein sequence ID" value="OUQ10662.1"/>
    <property type="molecule type" value="Genomic_DNA"/>
</dbReference>
<keyword evidence="3 8" id="KW-0663">Pyridoxal phosphate</keyword>
<dbReference type="InterPro" id="IPR015424">
    <property type="entry name" value="PyrdxlP-dep_Trfase"/>
</dbReference>
<evidence type="ECO:0000313" key="10">
    <source>
        <dbReference type="EMBL" id="OUQ10662.1"/>
    </source>
</evidence>
<evidence type="ECO:0000256" key="7">
    <source>
        <dbReference type="ARBA" id="ARBA00052699"/>
    </source>
</evidence>
<dbReference type="RefSeq" id="WP_047242861.1">
    <property type="nucleotide sequence ID" value="NZ_CP144502.1"/>
</dbReference>
<evidence type="ECO:0000256" key="2">
    <source>
        <dbReference type="ARBA" id="ARBA00009077"/>
    </source>
</evidence>
<proteinExistence type="inferred from homology"/>
<dbReference type="InterPro" id="IPR054542">
    <property type="entry name" value="Cys_met_metab_PP"/>
</dbReference>
<dbReference type="PIRSF" id="PIRSF001434">
    <property type="entry name" value="CGS"/>
    <property type="match status" value="1"/>
</dbReference>
<evidence type="ECO:0000256" key="1">
    <source>
        <dbReference type="ARBA" id="ARBA00001933"/>
    </source>
</evidence>
<dbReference type="Proteomes" id="UP000196074">
    <property type="component" value="Unassembled WGS sequence"/>
</dbReference>
<comment type="cofactor">
    <cofactor evidence="1 9">
        <name>pyridoxal 5'-phosphate</name>
        <dbReference type="ChEBI" id="CHEBI:597326"/>
    </cofactor>
</comment>
<dbReference type="CDD" id="cd00614">
    <property type="entry name" value="CGS_like"/>
    <property type="match status" value="1"/>
</dbReference>
<dbReference type="PROSITE" id="PS00868">
    <property type="entry name" value="CYS_MET_METAB_PP"/>
    <property type="match status" value="1"/>
</dbReference>
<evidence type="ECO:0000256" key="9">
    <source>
        <dbReference type="RuleBase" id="RU362118"/>
    </source>
</evidence>
<dbReference type="GO" id="GO:0019346">
    <property type="term" value="P:transsulfuration"/>
    <property type="evidence" value="ECO:0007669"/>
    <property type="project" value="InterPro"/>
</dbReference>
<dbReference type="PANTHER" id="PTHR11808">
    <property type="entry name" value="TRANS-SULFURATION ENZYME FAMILY MEMBER"/>
    <property type="match status" value="1"/>
</dbReference>
<accession>A0A1Y4R1P6</accession>
<dbReference type="PANTHER" id="PTHR11808:SF90">
    <property type="entry name" value="CYSTATHIONINE GAMMA-SYNTHASE"/>
    <property type="match status" value="1"/>
</dbReference>
<comment type="caution">
    <text evidence="10">The sequence shown here is derived from an EMBL/GenBank/DDBJ whole genome shotgun (WGS) entry which is preliminary data.</text>
</comment>
<dbReference type="EC" id="4.4.1.2" evidence="4"/>
<dbReference type="FunFam" id="3.40.640.10:FF:000046">
    <property type="entry name" value="Cystathionine gamma-lyase"/>
    <property type="match status" value="1"/>
</dbReference>
<dbReference type="Pfam" id="PF01053">
    <property type="entry name" value="Cys_Met_Meta_PP"/>
    <property type="match status" value="1"/>
</dbReference>